<evidence type="ECO:0000313" key="1">
    <source>
        <dbReference type="EMBL" id="GAA0465800.1"/>
    </source>
</evidence>
<protein>
    <recommendedName>
        <fullName evidence="3">Alpha/beta hydrolase</fullName>
    </recommendedName>
</protein>
<dbReference type="SUPFAM" id="SSF53474">
    <property type="entry name" value="alpha/beta-Hydrolases"/>
    <property type="match status" value="1"/>
</dbReference>
<evidence type="ECO:0000313" key="2">
    <source>
        <dbReference type="Proteomes" id="UP001500713"/>
    </source>
</evidence>
<reference evidence="1 2" key="1">
    <citation type="journal article" date="2019" name="Int. J. Syst. Evol. Microbiol.">
        <title>The Global Catalogue of Microorganisms (GCM) 10K type strain sequencing project: providing services to taxonomists for standard genome sequencing and annotation.</title>
        <authorList>
            <consortium name="The Broad Institute Genomics Platform"/>
            <consortium name="The Broad Institute Genome Sequencing Center for Infectious Disease"/>
            <person name="Wu L."/>
            <person name="Ma J."/>
        </authorList>
    </citation>
    <scope>NUCLEOTIDE SEQUENCE [LARGE SCALE GENOMIC DNA]</scope>
    <source>
        <strain evidence="1 2">JCM 14162</strain>
    </source>
</reference>
<evidence type="ECO:0008006" key="3">
    <source>
        <dbReference type="Google" id="ProtNLM"/>
    </source>
</evidence>
<proteinExistence type="predicted"/>
<dbReference type="PANTHER" id="PTHR36513:SF1">
    <property type="entry name" value="TRANSMEMBRANE PROTEIN"/>
    <property type="match status" value="1"/>
</dbReference>
<dbReference type="Gene3D" id="3.40.50.1820">
    <property type="entry name" value="alpha/beta hydrolase"/>
    <property type="match status" value="1"/>
</dbReference>
<dbReference type="InterPro" id="IPR029058">
    <property type="entry name" value="AB_hydrolase_fold"/>
</dbReference>
<sequence length="415" mass="46288">MTGGAFKALADRFKPLLLGLPLLVTACISPVDYGAIRHADYVANGRCDPAADKGMDNGSDTAEKPFFVVTSRLPDCRANDIKLLHHRGDKVRFGRFGAPQDKLNEKGKVDGQRIPFAISNETQWWADLSKTMGNREGRVLLYVHGYRETFFSSSRDTAQIARLTNFSGPVIQYSWPSQGQLLKYAVDETNMYWDERNFRKFLTKLAQQSWTKEIVLVSHSLGARLVLPAVEFVDRNSSNADSSNISNIIMASPDVDRQDFERDIAEEILSARRVNNDRRITVYASAKDRALSLSDDVHGYPRLGNPRCFDPFKADELKAKGLPERCYAAKSRYDVPPEKSGLTIVDTTAVSQGRVGHSDYLRSAAACTDFAAVVNGERGAVKGREATHLSYVFALIPSVDDEEPDHMTICNRDRK</sequence>
<organism evidence="1 2">
    <name type="scientific">Parasphingorhabdus litoris</name>
    <dbReference type="NCBI Taxonomy" id="394733"/>
    <lineage>
        <taxon>Bacteria</taxon>
        <taxon>Pseudomonadati</taxon>
        <taxon>Pseudomonadota</taxon>
        <taxon>Alphaproteobacteria</taxon>
        <taxon>Sphingomonadales</taxon>
        <taxon>Sphingomonadaceae</taxon>
        <taxon>Parasphingorhabdus</taxon>
    </lineage>
</organism>
<gene>
    <name evidence="1" type="ORF">GCM10009096_03060</name>
</gene>
<dbReference type="PANTHER" id="PTHR36513">
    <property type="entry name" value="ABC TRANSMEMBRANE TYPE-1 DOMAIN-CONTAINING PROTEIN"/>
    <property type="match status" value="1"/>
</dbReference>
<keyword evidence="2" id="KW-1185">Reference proteome</keyword>
<dbReference type="RefSeq" id="WP_229954143.1">
    <property type="nucleotide sequence ID" value="NZ_BAAAEM010000002.1"/>
</dbReference>
<dbReference type="EMBL" id="BAAAEM010000002">
    <property type="protein sequence ID" value="GAA0465800.1"/>
    <property type="molecule type" value="Genomic_DNA"/>
</dbReference>
<dbReference type="Pfam" id="PF05990">
    <property type="entry name" value="DUF900"/>
    <property type="match status" value="1"/>
</dbReference>
<comment type="caution">
    <text evidence="1">The sequence shown here is derived from an EMBL/GenBank/DDBJ whole genome shotgun (WGS) entry which is preliminary data.</text>
</comment>
<dbReference type="InterPro" id="IPR010297">
    <property type="entry name" value="DUF900_hydrolase"/>
</dbReference>
<name>A0ABN1A2B7_9SPHN</name>
<accession>A0ABN1A2B7</accession>
<dbReference type="Proteomes" id="UP001500713">
    <property type="component" value="Unassembled WGS sequence"/>
</dbReference>
<dbReference type="PROSITE" id="PS51257">
    <property type="entry name" value="PROKAR_LIPOPROTEIN"/>
    <property type="match status" value="1"/>
</dbReference>